<protein>
    <recommendedName>
        <fullName evidence="4">F-box domain-containing protein</fullName>
    </recommendedName>
</protein>
<organism evidence="2 3">
    <name type="scientific">Trichosporon asahii var. asahii (strain CBS 8904)</name>
    <name type="common">Yeast</name>
    <dbReference type="NCBI Taxonomy" id="1220162"/>
    <lineage>
        <taxon>Eukaryota</taxon>
        <taxon>Fungi</taxon>
        <taxon>Dikarya</taxon>
        <taxon>Basidiomycota</taxon>
        <taxon>Agaricomycotina</taxon>
        <taxon>Tremellomycetes</taxon>
        <taxon>Trichosporonales</taxon>
        <taxon>Trichosporonaceae</taxon>
        <taxon>Trichosporon</taxon>
    </lineage>
</organism>
<evidence type="ECO:0008006" key="4">
    <source>
        <dbReference type="Google" id="ProtNLM"/>
    </source>
</evidence>
<name>K1VLS4_TRIAC</name>
<evidence type="ECO:0000313" key="3">
    <source>
        <dbReference type="Proteomes" id="UP000006757"/>
    </source>
</evidence>
<feature type="transmembrane region" description="Helical" evidence="1">
    <location>
        <begin position="273"/>
        <end position="296"/>
    </location>
</feature>
<proteinExistence type="predicted"/>
<dbReference type="HOGENOM" id="CLU_467072_0_0_1"/>
<dbReference type="Proteomes" id="UP000006757">
    <property type="component" value="Unassembled WGS sequence"/>
</dbReference>
<dbReference type="OrthoDB" id="2597004at2759"/>
<sequence length="589" mass="66811">MRPTSKLPHAFYPHIIETIVFYTDYKTKLRCRATCRALRQFTDRLLIADAVCVTMGDFKPAVKPFSGQTYPFFAFEGDRPAQIRRIRAYSGNLSVEDVNASCINPIISQIEPLGAVSLYHQSCFANYQLPKFLTPSSLGIYPPWHCTCDETHNLQPAFHHAADTVHIEYSDPQARYCEVTNDIVYEKGRQDIVIGEETVTNCHLLKHALNDQVTRLDIIIPFPLSESSFKHLARYLFPNGASITTNAELQVWIDLSVTGMTGNRIHDNQTANVFIALFFMTLLLLIPLQLLVYSLIPVPQPYTSKVHYDSFPHIVEYIVAQADYQTKLQCRATCRALRKYTDTLLLPRAVTVDNVLAGSRSTGLLFGTLASPFDGTEYPFFKQEGDLPAQRCKLRSFQAQLIIRNVEARTLTPLLGRLQRVLIDQHFRGPNYQLLEFDAPSFLAMEVDRQCSCGNRDLHPSFHHDALNVNVSLKGDEGSQSQDGDSPAETEILPGSASQCHLLQHVLHGHIRQLQLFIHLFITEESIEYLPAYMFPWADQVNMNPALVCYIKIPTRSPNPLQFLQRVRAAFAKHLRVNSNRIFVEQSQS</sequence>
<reference evidence="2 3" key="1">
    <citation type="journal article" date="2012" name="Eukaryot. Cell">
        <title>Genome sequence of the Trichosporon asahii environmental strain CBS 8904.</title>
        <authorList>
            <person name="Yang R.Y."/>
            <person name="Li H.T."/>
            <person name="Zhu H."/>
            <person name="Zhou G.P."/>
            <person name="Wang M."/>
            <person name="Wang L."/>
        </authorList>
    </citation>
    <scope>NUCLEOTIDE SEQUENCE [LARGE SCALE GENOMIC DNA]</scope>
    <source>
        <strain evidence="2 3">CBS 8904</strain>
    </source>
</reference>
<accession>K1VLS4</accession>
<keyword evidence="1" id="KW-1133">Transmembrane helix</keyword>
<keyword evidence="3" id="KW-1185">Reference proteome</keyword>
<evidence type="ECO:0000256" key="1">
    <source>
        <dbReference type="SAM" id="Phobius"/>
    </source>
</evidence>
<dbReference type="InParanoid" id="K1VLS4"/>
<comment type="caution">
    <text evidence="2">The sequence shown here is derived from an EMBL/GenBank/DDBJ whole genome shotgun (WGS) entry which is preliminary data.</text>
</comment>
<dbReference type="EMBL" id="AMBO01000144">
    <property type="protein sequence ID" value="EKD05110.1"/>
    <property type="molecule type" value="Genomic_DNA"/>
</dbReference>
<dbReference type="AlphaFoldDB" id="K1VLS4"/>
<gene>
    <name evidence="2" type="ORF">A1Q2_00576</name>
</gene>
<evidence type="ECO:0000313" key="2">
    <source>
        <dbReference type="EMBL" id="EKD05110.1"/>
    </source>
</evidence>
<keyword evidence="1" id="KW-0812">Transmembrane</keyword>
<keyword evidence="1" id="KW-0472">Membrane</keyword>